<evidence type="ECO:0000313" key="5">
    <source>
        <dbReference type="Proteomes" id="UP000075714"/>
    </source>
</evidence>
<keyword evidence="2" id="KW-0472">Membrane</keyword>
<protein>
    <recommendedName>
        <fullName evidence="3">TRP C-terminal domain-containing protein</fullName>
    </recommendedName>
</protein>
<accession>A0A150GBG2</accession>
<gene>
    <name evidence="4" type="ORF">GPECTOR_37g180</name>
</gene>
<dbReference type="Pfam" id="PF06011">
    <property type="entry name" value="TRP"/>
    <property type="match status" value="1"/>
</dbReference>
<feature type="transmembrane region" description="Helical" evidence="2">
    <location>
        <begin position="242"/>
        <end position="269"/>
    </location>
</feature>
<dbReference type="EMBL" id="LSYV01000038">
    <property type="protein sequence ID" value="KXZ47174.1"/>
    <property type="molecule type" value="Genomic_DNA"/>
</dbReference>
<dbReference type="InterPro" id="IPR010308">
    <property type="entry name" value="TRP_C"/>
</dbReference>
<feature type="transmembrane region" description="Helical" evidence="2">
    <location>
        <begin position="353"/>
        <end position="374"/>
    </location>
</feature>
<feature type="transmembrane region" description="Helical" evidence="2">
    <location>
        <begin position="327"/>
        <end position="347"/>
    </location>
</feature>
<evidence type="ECO:0000256" key="1">
    <source>
        <dbReference type="SAM" id="MobiDB-lite"/>
    </source>
</evidence>
<dbReference type="AlphaFoldDB" id="A0A150GBG2"/>
<dbReference type="Proteomes" id="UP000075714">
    <property type="component" value="Unassembled WGS sequence"/>
</dbReference>
<sequence length="491" mass="54273">MKKEVKPTPEHGTASPSELLKVAIIHVQYYIIITRLPVAYPDVITKLSGIVSAATGAESTIAFAYSCFFPEQPSGGQARAQLLGALLVPCATVAVCLAVWTLSARETAVPLEGKLGSGSKQRAGALTTPPPTRSSSRSFRRRMSSKLSRIAHSLSDSFNRSRLMGKLARLDEAMGVRQQLGLVFIIAVFILYPGWAQAALSVFACYLIDDRSGPFPDQQQATWRYGYWIRDMAQECYSGVHLSLYVPIGIAAVILVCFGPPIGSFALLWRHQGKLDRPDVQRRYGFLYARYKEKYYWWESVLMLEELVLVAVEVFGRSLPEVSHQILLMLAAFIAISVVNMTCAPVRNHTIILLEFLSLGVLSLTVTLSLYFVVSDNLAIRPAMAVGLIILVMNTALLLGFMGLLLRHSWDKLRNRAARLLNYIVNTMAVGLIIVIMNTALLLGFMGLLLRHHWDKLRNRAARLLNYIVNTVRGTAERNSVTSEASAGDSA</sequence>
<feature type="transmembrane region" description="Helical" evidence="2">
    <location>
        <begin position="426"/>
        <end position="450"/>
    </location>
</feature>
<keyword evidence="5" id="KW-1185">Reference proteome</keyword>
<comment type="caution">
    <text evidence="4">The sequence shown here is derived from an EMBL/GenBank/DDBJ whole genome shotgun (WGS) entry which is preliminary data.</text>
</comment>
<feature type="transmembrane region" description="Helical" evidence="2">
    <location>
        <begin position="386"/>
        <end position="406"/>
    </location>
</feature>
<dbReference type="PANTHER" id="PTHR19862">
    <property type="entry name" value="WD REPEAT-CONTAINING PROTEIN 48"/>
    <property type="match status" value="1"/>
</dbReference>
<dbReference type="InterPro" id="IPR051246">
    <property type="entry name" value="WDR48"/>
</dbReference>
<feature type="transmembrane region" description="Helical" evidence="2">
    <location>
        <begin position="180"/>
        <end position="208"/>
    </location>
</feature>
<reference evidence="5" key="1">
    <citation type="journal article" date="2016" name="Nat. Commun.">
        <title>The Gonium pectorale genome demonstrates co-option of cell cycle regulation during the evolution of multicellularity.</title>
        <authorList>
            <person name="Hanschen E.R."/>
            <person name="Marriage T.N."/>
            <person name="Ferris P.J."/>
            <person name="Hamaji T."/>
            <person name="Toyoda A."/>
            <person name="Fujiyama A."/>
            <person name="Neme R."/>
            <person name="Noguchi H."/>
            <person name="Minakuchi Y."/>
            <person name="Suzuki M."/>
            <person name="Kawai-Toyooka H."/>
            <person name="Smith D.R."/>
            <person name="Sparks H."/>
            <person name="Anderson J."/>
            <person name="Bakaric R."/>
            <person name="Luria V."/>
            <person name="Karger A."/>
            <person name="Kirschner M.W."/>
            <person name="Durand P.M."/>
            <person name="Michod R.E."/>
            <person name="Nozaki H."/>
            <person name="Olson B.J."/>
        </authorList>
    </citation>
    <scope>NUCLEOTIDE SEQUENCE [LARGE SCALE GENOMIC DNA]</scope>
    <source>
        <strain evidence="5">NIES-2863</strain>
    </source>
</reference>
<evidence type="ECO:0000313" key="4">
    <source>
        <dbReference type="EMBL" id="KXZ47174.1"/>
    </source>
</evidence>
<name>A0A150GBG2_GONPE</name>
<feature type="transmembrane region" description="Helical" evidence="2">
    <location>
        <begin position="82"/>
        <end position="102"/>
    </location>
</feature>
<feature type="region of interest" description="Disordered" evidence="1">
    <location>
        <begin position="114"/>
        <end position="140"/>
    </location>
</feature>
<evidence type="ECO:0000256" key="2">
    <source>
        <dbReference type="SAM" id="Phobius"/>
    </source>
</evidence>
<dbReference type="GO" id="GO:0000724">
    <property type="term" value="P:double-strand break repair via homologous recombination"/>
    <property type="evidence" value="ECO:0007669"/>
    <property type="project" value="TreeGrafter"/>
</dbReference>
<evidence type="ECO:0000259" key="3">
    <source>
        <dbReference type="Pfam" id="PF06011"/>
    </source>
</evidence>
<dbReference type="GO" id="GO:0043130">
    <property type="term" value="F:ubiquitin binding"/>
    <property type="evidence" value="ECO:0007669"/>
    <property type="project" value="TreeGrafter"/>
</dbReference>
<proteinExistence type="predicted"/>
<organism evidence="4 5">
    <name type="scientific">Gonium pectorale</name>
    <name type="common">Green alga</name>
    <dbReference type="NCBI Taxonomy" id="33097"/>
    <lineage>
        <taxon>Eukaryota</taxon>
        <taxon>Viridiplantae</taxon>
        <taxon>Chlorophyta</taxon>
        <taxon>core chlorophytes</taxon>
        <taxon>Chlorophyceae</taxon>
        <taxon>CS clade</taxon>
        <taxon>Chlamydomonadales</taxon>
        <taxon>Volvocaceae</taxon>
        <taxon>Gonium</taxon>
    </lineage>
</organism>
<dbReference type="PANTHER" id="PTHR19862:SF14">
    <property type="entry name" value="WD REPEAT-CONTAINING PROTEIN 48"/>
    <property type="match status" value="1"/>
</dbReference>
<keyword evidence="2" id="KW-0812">Transmembrane</keyword>
<feature type="domain" description="TRP C-terminal" evidence="3">
    <location>
        <begin position="278"/>
        <end position="406"/>
    </location>
</feature>
<keyword evidence="2" id="KW-1133">Transmembrane helix</keyword>